<dbReference type="AlphaFoldDB" id="A0A2G1QJ14"/>
<dbReference type="Pfam" id="PF00497">
    <property type="entry name" value="SBP_bac_3"/>
    <property type="match status" value="1"/>
</dbReference>
<dbReference type="OrthoDB" id="9796586at2"/>
<evidence type="ECO:0000256" key="1">
    <source>
        <dbReference type="ARBA" id="ARBA00022729"/>
    </source>
</evidence>
<comment type="caution">
    <text evidence="3">The sequence shown here is derived from an EMBL/GenBank/DDBJ whole genome shotgun (WGS) entry which is preliminary data.</text>
</comment>
<gene>
    <name evidence="3" type="ORF">CSC94_19225</name>
</gene>
<dbReference type="Gene3D" id="3.40.190.10">
    <property type="entry name" value="Periplasmic binding protein-like II"/>
    <property type="match status" value="2"/>
</dbReference>
<keyword evidence="4" id="KW-1185">Reference proteome</keyword>
<accession>A0A2G1QJ14</accession>
<reference evidence="3 4" key="1">
    <citation type="submission" date="2017-10" db="EMBL/GenBank/DDBJ databases">
        <title>Sedimentibacterium mangrovi gen. nov., sp. nov., a novel member of family Phyllobacteriacea isolated from mangrove sediment.</title>
        <authorList>
            <person name="Liao H."/>
            <person name="Tian Y."/>
        </authorList>
    </citation>
    <scope>NUCLEOTIDE SEQUENCE [LARGE SCALE GENOMIC DNA]</scope>
    <source>
        <strain evidence="3 4">X9-2-2</strain>
    </source>
</reference>
<sequence length="264" mass="28942">MAAAAAETGPRSFPMVWDPHERLPVVKLTDIQRVRFLVTLDYPPFSFLDSGGKLAGFHVDLAQSLCRELDILDACQIQALPWDELAGALRSGQAEAVLSGLPAGADLSDIVLTRPYFPLPARFVTRRKAPLEEPLTRSLAGHRTGVMAGSRHEAMLRAWFPEAQVVTYSREDWMLSDVKEGKTDAAFSDGMRLSFWLGGKEADACCMFSGGAYYAPALLGPGHRIAVTAKIARLAPALDQALKQLAIKGVMEELYLRYFPVGFF</sequence>
<evidence type="ECO:0000259" key="2">
    <source>
        <dbReference type="SMART" id="SM00062"/>
    </source>
</evidence>
<dbReference type="SMART" id="SM00062">
    <property type="entry name" value="PBPb"/>
    <property type="match status" value="1"/>
</dbReference>
<dbReference type="PANTHER" id="PTHR35936">
    <property type="entry name" value="MEMBRANE-BOUND LYTIC MUREIN TRANSGLYCOSYLASE F"/>
    <property type="match status" value="1"/>
</dbReference>
<organism evidence="3 4">
    <name type="scientific">Zhengella mangrovi</name>
    <dbReference type="NCBI Taxonomy" id="1982044"/>
    <lineage>
        <taxon>Bacteria</taxon>
        <taxon>Pseudomonadati</taxon>
        <taxon>Pseudomonadota</taxon>
        <taxon>Alphaproteobacteria</taxon>
        <taxon>Hyphomicrobiales</taxon>
        <taxon>Notoacmeibacteraceae</taxon>
        <taxon>Zhengella</taxon>
    </lineage>
</organism>
<dbReference type="EMBL" id="PDVP01000015">
    <property type="protein sequence ID" value="PHP65513.1"/>
    <property type="molecule type" value="Genomic_DNA"/>
</dbReference>
<feature type="domain" description="Solute-binding protein family 3/N-terminal" evidence="2">
    <location>
        <begin position="33"/>
        <end position="262"/>
    </location>
</feature>
<keyword evidence="1" id="KW-0732">Signal</keyword>
<dbReference type="Proteomes" id="UP000221168">
    <property type="component" value="Unassembled WGS sequence"/>
</dbReference>
<dbReference type="PANTHER" id="PTHR35936:SF35">
    <property type="entry name" value="L-CYSTINE-BINDING PROTEIN TCYJ"/>
    <property type="match status" value="1"/>
</dbReference>
<dbReference type="SUPFAM" id="SSF53850">
    <property type="entry name" value="Periplasmic binding protein-like II"/>
    <property type="match status" value="1"/>
</dbReference>
<name>A0A2G1QJ14_9HYPH</name>
<dbReference type="InterPro" id="IPR001638">
    <property type="entry name" value="Solute-binding_3/MltF_N"/>
</dbReference>
<evidence type="ECO:0000313" key="3">
    <source>
        <dbReference type="EMBL" id="PHP65513.1"/>
    </source>
</evidence>
<evidence type="ECO:0000313" key="4">
    <source>
        <dbReference type="Proteomes" id="UP000221168"/>
    </source>
</evidence>
<protein>
    <submittedName>
        <fullName evidence="3">Amino acid ABC transporter</fullName>
    </submittedName>
</protein>
<proteinExistence type="predicted"/>